<dbReference type="InterPro" id="IPR011009">
    <property type="entry name" value="Kinase-like_dom_sf"/>
</dbReference>
<name>A0A9X2D9Y4_9ACTN</name>
<dbReference type="SUPFAM" id="SSF56112">
    <property type="entry name" value="Protein kinase-like (PK-like)"/>
    <property type="match status" value="1"/>
</dbReference>
<proteinExistence type="predicted"/>
<feature type="domain" description="Aminoglycoside phosphotransferase" evidence="2">
    <location>
        <begin position="102"/>
        <end position="279"/>
    </location>
</feature>
<evidence type="ECO:0000259" key="2">
    <source>
        <dbReference type="Pfam" id="PF01636"/>
    </source>
</evidence>
<feature type="region of interest" description="Disordered" evidence="1">
    <location>
        <begin position="1"/>
        <end position="28"/>
    </location>
</feature>
<comment type="caution">
    <text evidence="3">The sequence shown here is derived from an EMBL/GenBank/DDBJ whole genome shotgun (WGS) entry which is preliminary data.</text>
</comment>
<dbReference type="EMBL" id="JAMOIL010000024">
    <property type="protein sequence ID" value="MCM0621871.1"/>
    <property type="molecule type" value="Genomic_DNA"/>
</dbReference>
<reference evidence="3" key="1">
    <citation type="submission" date="2022-05" db="EMBL/GenBank/DDBJ databases">
        <authorList>
            <person name="Tuo L."/>
        </authorList>
    </citation>
    <scope>NUCLEOTIDE SEQUENCE</scope>
    <source>
        <strain evidence="3">BSK12Z-4</strain>
    </source>
</reference>
<dbReference type="Pfam" id="PF01636">
    <property type="entry name" value="APH"/>
    <property type="match status" value="1"/>
</dbReference>
<dbReference type="RefSeq" id="WP_250828202.1">
    <property type="nucleotide sequence ID" value="NZ_JAMOIL010000024.1"/>
</dbReference>
<dbReference type="Proteomes" id="UP001139485">
    <property type="component" value="Unassembled WGS sequence"/>
</dbReference>
<dbReference type="AlphaFoldDB" id="A0A9X2D9Y4"/>
<keyword evidence="4" id="KW-1185">Reference proteome</keyword>
<evidence type="ECO:0000256" key="1">
    <source>
        <dbReference type="SAM" id="MobiDB-lite"/>
    </source>
</evidence>
<organism evidence="3 4">
    <name type="scientific">Nocardioides bruguierae</name>
    <dbReference type="NCBI Taxonomy" id="2945102"/>
    <lineage>
        <taxon>Bacteria</taxon>
        <taxon>Bacillati</taxon>
        <taxon>Actinomycetota</taxon>
        <taxon>Actinomycetes</taxon>
        <taxon>Propionibacteriales</taxon>
        <taxon>Nocardioidaceae</taxon>
        <taxon>Nocardioides</taxon>
    </lineage>
</organism>
<accession>A0A9X2D9Y4</accession>
<sequence>MLPRSPLLDSPSGDPLEPEEAFDPFDPWSVEGVPHGRTVRRVEWGFLPRPVRTAVETRLGSPVVEAHSASAGWTAGLASSLVCADGSTHFVKAASLRAQPAFAAAHRAEASVLGVLTGHAGVPAPALRWSTEVDEWVLLGLEDVEGRLPSRPWTRPDLTAVLDSLATSAEVLPAAASALERAGVLTDLADDLSDWPLLVPLLSGLREDLAPERVWERVADAAAVLASAVTGDALVHGDLRDDNLLLADDGRVVWCDWPWAARGAAWADLVWLLTSAATDPGLDPEPLLRAHPLAAGVEDEAVDALLAGTAGYLLTTAERKPPATSPFLRRHQRQQGEAALAWLRARRDW</sequence>
<dbReference type="InterPro" id="IPR002575">
    <property type="entry name" value="Aminoglycoside_PTrfase"/>
</dbReference>
<evidence type="ECO:0000313" key="4">
    <source>
        <dbReference type="Proteomes" id="UP001139485"/>
    </source>
</evidence>
<protein>
    <submittedName>
        <fullName evidence="3">Aminoglycoside phosphotransferase family protein</fullName>
    </submittedName>
</protein>
<dbReference type="Gene3D" id="3.90.1200.10">
    <property type="match status" value="1"/>
</dbReference>
<evidence type="ECO:0000313" key="3">
    <source>
        <dbReference type="EMBL" id="MCM0621871.1"/>
    </source>
</evidence>
<gene>
    <name evidence="3" type="ORF">M8330_16390</name>
</gene>